<proteinExistence type="predicted"/>
<dbReference type="Proteomes" id="UP000076584">
    <property type="component" value="Unassembled WGS sequence"/>
</dbReference>
<dbReference type="AlphaFoldDB" id="A0A161WGY1"/>
<accession>A0A161WGY1</accession>
<keyword evidence="3" id="KW-1185">Reference proteome</keyword>
<comment type="caution">
    <text evidence="2">The sequence shown here is derived from an EMBL/GenBank/DDBJ whole genome shotgun (WGS) entry which is preliminary data.</text>
</comment>
<organism evidence="2 3">
    <name type="scientific">Colletotrichum incanum</name>
    <name type="common">Soybean anthracnose fungus</name>
    <dbReference type="NCBI Taxonomy" id="1573173"/>
    <lineage>
        <taxon>Eukaryota</taxon>
        <taxon>Fungi</taxon>
        <taxon>Dikarya</taxon>
        <taxon>Ascomycota</taxon>
        <taxon>Pezizomycotina</taxon>
        <taxon>Sordariomycetes</taxon>
        <taxon>Hypocreomycetidae</taxon>
        <taxon>Glomerellales</taxon>
        <taxon>Glomerellaceae</taxon>
        <taxon>Colletotrichum</taxon>
        <taxon>Colletotrichum spaethianum species complex</taxon>
    </lineage>
</organism>
<feature type="compositionally biased region" description="Pro residues" evidence="1">
    <location>
        <begin position="103"/>
        <end position="112"/>
    </location>
</feature>
<protein>
    <submittedName>
        <fullName evidence="2">Uncharacterized protein</fullName>
    </submittedName>
</protein>
<name>A0A161WGY1_COLIC</name>
<evidence type="ECO:0000256" key="1">
    <source>
        <dbReference type="SAM" id="MobiDB-lite"/>
    </source>
</evidence>
<evidence type="ECO:0000313" key="3">
    <source>
        <dbReference type="Proteomes" id="UP000076584"/>
    </source>
</evidence>
<feature type="region of interest" description="Disordered" evidence="1">
    <location>
        <begin position="81"/>
        <end position="168"/>
    </location>
</feature>
<sequence>MGDVSSGVAIVCIDSPRAPPQQSPLLQPPPVFRFLRTAPVKFDQAHVLPHARLPSTSTIPRPITRKIESVSELYLKEPAIKNSSFSTYQSTRRKRDRLHAQLPRPPPRPPRGPWRERHRLRPPDQPQSSPRAAAVVRPGRDQNQRYMHSDEQQVQLTWPRCPGLPGGL</sequence>
<gene>
    <name evidence="2" type="ORF">CI238_08182</name>
</gene>
<feature type="compositionally biased region" description="Polar residues" evidence="1">
    <location>
        <begin position="81"/>
        <end position="90"/>
    </location>
</feature>
<dbReference type="EMBL" id="LFIW01001066">
    <property type="protein sequence ID" value="KZL83788.1"/>
    <property type="molecule type" value="Genomic_DNA"/>
</dbReference>
<feature type="compositionally biased region" description="Basic and acidic residues" evidence="1">
    <location>
        <begin position="138"/>
        <end position="151"/>
    </location>
</feature>
<reference evidence="2 3" key="1">
    <citation type="submission" date="2015-06" db="EMBL/GenBank/DDBJ databases">
        <title>Survival trade-offs in plant roots during colonization by closely related pathogenic and mutualistic fungi.</title>
        <authorList>
            <person name="Hacquard S."/>
            <person name="Kracher B."/>
            <person name="Hiruma K."/>
            <person name="Weinman A."/>
            <person name="Muench P."/>
            <person name="Garrido Oter R."/>
            <person name="Ver Loren van Themaat E."/>
            <person name="Dallerey J.-F."/>
            <person name="Damm U."/>
            <person name="Henrissat B."/>
            <person name="Lespinet O."/>
            <person name="Thon M."/>
            <person name="Kemen E."/>
            <person name="McHardy A.C."/>
            <person name="Schulze-Lefert P."/>
            <person name="O'Connell R.J."/>
        </authorList>
    </citation>
    <scope>NUCLEOTIDE SEQUENCE [LARGE SCALE GENOMIC DNA]</scope>
    <source>
        <strain evidence="2 3">MAFF 238704</strain>
    </source>
</reference>
<evidence type="ECO:0000313" key="2">
    <source>
        <dbReference type="EMBL" id="KZL83788.1"/>
    </source>
</evidence>